<gene>
    <name evidence="3" type="ORF">TrVE_jg12763</name>
</gene>
<evidence type="ECO:0000313" key="3">
    <source>
        <dbReference type="EMBL" id="GMI05953.1"/>
    </source>
</evidence>
<feature type="compositionally biased region" description="Basic residues" evidence="1">
    <location>
        <begin position="380"/>
        <end position="394"/>
    </location>
</feature>
<accession>A0A9W7CHJ4</accession>
<dbReference type="CDD" id="cd04508">
    <property type="entry name" value="Tudor_SF"/>
    <property type="match status" value="1"/>
</dbReference>
<name>A0A9W7CHJ4_9STRA</name>
<dbReference type="EMBL" id="BRXX01000340">
    <property type="protein sequence ID" value="GMI05953.1"/>
    <property type="molecule type" value="Genomic_DNA"/>
</dbReference>
<feature type="compositionally biased region" description="Low complexity" evidence="1">
    <location>
        <begin position="166"/>
        <end position="176"/>
    </location>
</feature>
<dbReference type="Gene3D" id="2.30.30.140">
    <property type="match status" value="1"/>
</dbReference>
<evidence type="ECO:0000259" key="2">
    <source>
        <dbReference type="PROSITE" id="PS50304"/>
    </source>
</evidence>
<proteinExistence type="predicted"/>
<feature type="region of interest" description="Disordered" evidence="1">
    <location>
        <begin position="376"/>
        <end position="410"/>
    </location>
</feature>
<dbReference type="Proteomes" id="UP001165160">
    <property type="component" value="Unassembled WGS sequence"/>
</dbReference>
<reference evidence="4" key="1">
    <citation type="journal article" date="2023" name="Commun. Biol.">
        <title>Genome analysis of Parmales, the sister group of diatoms, reveals the evolutionary specialization of diatoms from phago-mixotrophs to photoautotrophs.</title>
        <authorList>
            <person name="Ban H."/>
            <person name="Sato S."/>
            <person name="Yoshikawa S."/>
            <person name="Yamada K."/>
            <person name="Nakamura Y."/>
            <person name="Ichinomiya M."/>
            <person name="Sato N."/>
            <person name="Blanc-Mathieu R."/>
            <person name="Endo H."/>
            <person name="Kuwata A."/>
            <person name="Ogata H."/>
        </authorList>
    </citation>
    <scope>NUCLEOTIDE SEQUENCE [LARGE SCALE GENOMIC DNA]</scope>
    <source>
        <strain evidence="4">NIES 3699</strain>
    </source>
</reference>
<evidence type="ECO:0000256" key="1">
    <source>
        <dbReference type="SAM" id="MobiDB-lite"/>
    </source>
</evidence>
<keyword evidence="4" id="KW-1185">Reference proteome</keyword>
<feature type="compositionally biased region" description="Basic and acidic residues" evidence="1">
    <location>
        <begin position="156"/>
        <end position="165"/>
    </location>
</feature>
<feature type="region of interest" description="Disordered" evidence="1">
    <location>
        <begin position="152"/>
        <end position="176"/>
    </location>
</feature>
<dbReference type="SMART" id="SM00333">
    <property type="entry name" value="TUDOR"/>
    <property type="match status" value="1"/>
</dbReference>
<dbReference type="InterPro" id="IPR002999">
    <property type="entry name" value="Tudor"/>
</dbReference>
<dbReference type="PROSITE" id="PS50304">
    <property type="entry name" value="TUDOR"/>
    <property type="match status" value="1"/>
</dbReference>
<sequence length="769" mass="85501">MATASLPSTSSSSSQPPSSYNCNGAPFTLCISSSTKKSFHPLSCPLLIGRKPKVVPLQTTTIHVPPTYDGVSRKHLQIIRICANKVKVKLCSNAVNTCLVIKRKTKEKVTVDKIETVDFEVGDTLILDRYNGKEANLMCKLIKNENLGNSGATGEVTDKGGKESSDSISCSNGSNSRTKMDIEKEYTCLPNRGDRVKIEYRVLCNYPIETHQMNYFFGVVKSKRKAVTKPMVAVYKIGFDDGTEDVVEYPGTNIERVEGGDIMEVGEGVEVGMLCEGRYQDERKWYRGRIAGVNEEGGERCVDVVYIDGDGEKNVPFENVRLIKEVAEWLEKDADGKFQIDGREVSRAEKVTERMGKARDACEREGRFNFFPEQVVQSPSKKRTTPKKRKPRKPTQKEIKDGQTRTNSEQVMDDGHVFPVGSLESKIREYRLRLARSDALKKLEHDNGKLLTQDSTASTVVASSQSTLESGGDDARDVSFKAKGNAETEGEGVKARAFVEQKDRPVVKEMPLSLFQPLLQGVQSSDPLEAYNYLVAATSTNAPPFVSKSINIFDIIKDCKDVRRVTFLCNYVLMGERRYESFRIANTGGSIFSWDDFLMGICRPREVAARIFGKAAMDVEGKEVGGEEEMECAAVVVSCVGKFIRGDVEGGGLAREQARGRPISIFWSRGLRESLKSVVAVVVDSHGKLSGHSKLKFETAECNLWLAKILCLVFRIYEESGENDGAFIVKDEVIKLKAVKDRTKFCKLLDEDVREKVVMKLGRKVGKMP</sequence>
<comment type="caution">
    <text evidence="3">The sequence shown here is derived from an EMBL/GenBank/DDBJ whole genome shotgun (WGS) entry which is preliminary data.</text>
</comment>
<protein>
    <recommendedName>
        <fullName evidence="2">Tudor domain-containing protein</fullName>
    </recommendedName>
</protein>
<evidence type="ECO:0000313" key="4">
    <source>
        <dbReference type="Proteomes" id="UP001165160"/>
    </source>
</evidence>
<feature type="domain" description="Tudor" evidence="2">
    <location>
        <begin position="268"/>
        <end position="330"/>
    </location>
</feature>
<dbReference type="SUPFAM" id="SSF63748">
    <property type="entry name" value="Tudor/PWWP/MBT"/>
    <property type="match status" value="1"/>
</dbReference>
<organism evidence="3 4">
    <name type="scientific">Triparma verrucosa</name>
    <dbReference type="NCBI Taxonomy" id="1606542"/>
    <lineage>
        <taxon>Eukaryota</taxon>
        <taxon>Sar</taxon>
        <taxon>Stramenopiles</taxon>
        <taxon>Ochrophyta</taxon>
        <taxon>Bolidophyceae</taxon>
        <taxon>Parmales</taxon>
        <taxon>Triparmaceae</taxon>
        <taxon>Triparma</taxon>
    </lineage>
</organism>
<dbReference type="AlphaFoldDB" id="A0A9W7CHJ4"/>